<dbReference type="EMBL" id="VIIS01000274">
    <property type="protein sequence ID" value="KAF0311015.1"/>
    <property type="molecule type" value="Genomic_DNA"/>
</dbReference>
<accession>A0A6A4WVX3</accession>
<dbReference type="InterPro" id="IPR018497">
    <property type="entry name" value="Peptidase_M13_C"/>
</dbReference>
<dbReference type="InterPro" id="IPR042089">
    <property type="entry name" value="Peptidase_M13_dom_2"/>
</dbReference>
<evidence type="ECO:0000313" key="4">
    <source>
        <dbReference type="Proteomes" id="UP000440578"/>
    </source>
</evidence>
<dbReference type="InterPro" id="IPR024079">
    <property type="entry name" value="MetalloPept_cat_dom_sf"/>
</dbReference>
<dbReference type="SUPFAM" id="SSF55486">
    <property type="entry name" value="Metalloproteases ('zincins'), catalytic domain"/>
    <property type="match status" value="1"/>
</dbReference>
<dbReference type="Gene3D" id="3.40.390.10">
    <property type="entry name" value="Collagenase (Catalytic Domain)"/>
    <property type="match status" value="1"/>
</dbReference>
<dbReference type="PANTHER" id="PTHR11733">
    <property type="entry name" value="ZINC METALLOPROTEASE FAMILY M13 NEPRILYSIN-RELATED"/>
    <property type="match status" value="1"/>
</dbReference>
<keyword evidence="4" id="KW-1185">Reference proteome</keyword>
<protein>
    <submittedName>
        <fullName evidence="3">Neprilysin-11</fullName>
    </submittedName>
</protein>
<organism evidence="3 4">
    <name type="scientific">Amphibalanus amphitrite</name>
    <name type="common">Striped barnacle</name>
    <name type="synonym">Balanus amphitrite</name>
    <dbReference type="NCBI Taxonomy" id="1232801"/>
    <lineage>
        <taxon>Eukaryota</taxon>
        <taxon>Metazoa</taxon>
        <taxon>Ecdysozoa</taxon>
        <taxon>Arthropoda</taxon>
        <taxon>Crustacea</taxon>
        <taxon>Multicrustacea</taxon>
        <taxon>Cirripedia</taxon>
        <taxon>Thoracica</taxon>
        <taxon>Thoracicalcarea</taxon>
        <taxon>Balanomorpha</taxon>
        <taxon>Balanoidea</taxon>
        <taxon>Balanidae</taxon>
        <taxon>Amphibalaninae</taxon>
        <taxon>Amphibalanus</taxon>
    </lineage>
</organism>
<dbReference type="PANTHER" id="PTHR11733:SF167">
    <property type="entry name" value="FI17812P1-RELATED"/>
    <property type="match status" value="1"/>
</dbReference>
<dbReference type="PRINTS" id="PR00786">
    <property type="entry name" value="NEPRILYSIN"/>
</dbReference>
<name>A0A6A4WVX3_AMPAM</name>
<sequence length="257" mass="28862">MSFDFQPDQFANYESLNRLEQGRNVDLLTKPVDRHTYLEYPIVVNAFYEQTMNSITFPAAILAPPFFDDGLQVLNYGAIGSVVGHEYTHGFDDVGSQFDAVGNLVSWWSDQTSAEFRRRADCVRDQYGNYSLPGLEAFTNDSHVNGLLTLGENIADNGGLARAYEGYFDQYVRRHGPEPPLPALTNFTAEQLFFISFGQMWCSSETPEYLHNRLLMDPHSPRRVRVHGTVSNSAAFAAAFSCPTGAPMNPEHKCVVW</sequence>
<proteinExistence type="inferred from homology"/>
<dbReference type="GO" id="GO:0005886">
    <property type="term" value="C:plasma membrane"/>
    <property type="evidence" value="ECO:0007669"/>
    <property type="project" value="TreeGrafter"/>
</dbReference>
<reference evidence="3 4" key="1">
    <citation type="submission" date="2019-07" db="EMBL/GenBank/DDBJ databases">
        <title>Draft genome assembly of a fouling barnacle, Amphibalanus amphitrite (Darwin, 1854): The first reference genome for Thecostraca.</title>
        <authorList>
            <person name="Kim W."/>
        </authorList>
    </citation>
    <scope>NUCLEOTIDE SEQUENCE [LARGE SCALE GENOMIC DNA]</scope>
    <source>
        <strain evidence="3">SNU_AA5</strain>
        <tissue evidence="3">Soma without cirri and trophi</tissue>
    </source>
</reference>
<dbReference type="GO" id="GO:0016485">
    <property type="term" value="P:protein processing"/>
    <property type="evidence" value="ECO:0007669"/>
    <property type="project" value="TreeGrafter"/>
</dbReference>
<dbReference type="Proteomes" id="UP000440578">
    <property type="component" value="Unassembled WGS sequence"/>
</dbReference>
<dbReference type="OrthoDB" id="6475849at2759"/>
<comment type="similarity">
    <text evidence="1">Belongs to the peptidase M13 family.</text>
</comment>
<dbReference type="AlphaFoldDB" id="A0A6A4WVX3"/>
<gene>
    <name evidence="3" type="primary">NEP_1</name>
    <name evidence="3" type="ORF">FJT64_018170</name>
</gene>
<evidence type="ECO:0000313" key="3">
    <source>
        <dbReference type="EMBL" id="KAF0311015.1"/>
    </source>
</evidence>
<dbReference type="CDD" id="cd08662">
    <property type="entry name" value="M13"/>
    <property type="match status" value="1"/>
</dbReference>
<dbReference type="InterPro" id="IPR000718">
    <property type="entry name" value="Peptidase_M13"/>
</dbReference>
<evidence type="ECO:0000259" key="2">
    <source>
        <dbReference type="Pfam" id="PF01431"/>
    </source>
</evidence>
<dbReference type="PROSITE" id="PS51885">
    <property type="entry name" value="NEPRILYSIN"/>
    <property type="match status" value="1"/>
</dbReference>
<dbReference type="GO" id="GO:0004222">
    <property type="term" value="F:metalloendopeptidase activity"/>
    <property type="evidence" value="ECO:0007669"/>
    <property type="project" value="InterPro"/>
</dbReference>
<dbReference type="Pfam" id="PF01431">
    <property type="entry name" value="Peptidase_M13"/>
    <property type="match status" value="1"/>
</dbReference>
<dbReference type="Gene3D" id="1.10.1380.10">
    <property type="entry name" value="Neutral endopeptidase , domain2"/>
    <property type="match status" value="1"/>
</dbReference>
<evidence type="ECO:0000256" key="1">
    <source>
        <dbReference type="ARBA" id="ARBA00007357"/>
    </source>
</evidence>
<comment type="caution">
    <text evidence="3">The sequence shown here is derived from an EMBL/GenBank/DDBJ whole genome shotgun (WGS) entry which is preliminary data.</text>
</comment>
<feature type="domain" description="Peptidase M13 C-terminal" evidence="2">
    <location>
        <begin position="45"/>
        <end position="255"/>
    </location>
</feature>